<dbReference type="Proteomes" id="UP000003250">
    <property type="component" value="Unassembled WGS sequence"/>
</dbReference>
<gene>
    <name evidence="1" type="ORF">MAXJ12_24167</name>
</gene>
<dbReference type="EMBL" id="AHAM01000204">
    <property type="protein sequence ID" value="EHK54711.1"/>
    <property type="molecule type" value="Genomic_DNA"/>
</dbReference>
<keyword evidence="2" id="KW-1185">Reference proteome</keyword>
<sequence>MAEPSPCTPLEAATERRTATAVAWGPSWLNQHQADEDGSGAGIRSIATCRQYIAEPGGRLELGQVLRPRACRLRAQVKPAVGQEPLHHLVQRDVLALLDHPDDEVGMGF</sequence>
<dbReference type="AlphaFoldDB" id="H0HXB4"/>
<reference evidence="1 2" key="1">
    <citation type="journal article" date="2012" name="J. Bacteriol.">
        <title>Draft Genome Sequence of Mesorhizobium alhagi CCNWXJ12-2T, a Novel Salt-Resistant Species Isolated from the Desert of Northwestern China.</title>
        <authorList>
            <person name="Zhou M."/>
            <person name="Chen W."/>
            <person name="Chen H."/>
            <person name="Wei G."/>
        </authorList>
    </citation>
    <scope>NUCLEOTIDE SEQUENCE [LARGE SCALE GENOMIC DNA]</scope>
    <source>
        <strain evidence="1 2">CCNWXJ12-2</strain>
    </source>
</reference>
<protein>
    <submittedName>
        <fullName evidence="1">Uncharacterized protein</fullName>
    </submittedName>
</protein>
<evidence type="ECO:0000313" key="1">
    <source>
        <dbReference type="EMBL" id="EHK54711.1"/>
    </source>
</evidence>
<proteinExistence type="predicted"/>
<organism evidence="1 2">
    <name type="scientific">Mesorhizobium alhagi CCNWXJ12-2</name>
    <dbReference type="NCBI Taxonomy" id="1107882"/>
    <lineage>
        <taxon>Bacteria</taxon>
        <taxon>Pseudomonadati</taxon>
        <taxon>Pseudomonadota</taxon>
        <taxon>Alphaproteobacteria</taxon>
        <taxon>Hyphomicrobiales</taxon>
        <taxon>Phyllobacteriaceae</taxon>
        <taxon>Allomesorhizobium</taxon>
    </lineage>
</organism>
<evidence type="ECO:0000313" key="2">
    <source>
        <dbReference type="Proteomes" id="UP000003250"/>
    </source>
</evidence>
<accession>H0HXB4</accession>
<name>H0HXB4_9HYPH</name>